<comment type="similarity">
    <text evidence="1">Belongs to the NAD(P)-dependent epimerase/dehydratase family. SDR39U1 subfamily.</text>
</comment>
<accession>A0A5B9QFC7</accession>
<dbReference type="Pfam" id="PF01370">
    <property type="entry name" value="Epimerase"/>
    <property type="match status" value="1"/>
</dbReference>
<keyword evidence="5" id="KW-1185">Reference proteome</keyword>
<protein>
    <submittedName>
        <fullName evidence="4">Epimerase family protein</fullName>
    </submittedName>
</protein>
<evidence type="ECO:0000259" key="2">
    <source>
        <dbReference type="Pfam" id="PF01370"/>
    </source>
</evidence>
<dbReference type="Pfam" id="PF08338">
    <property type="entry name" value="DUF1731"/>
    <property type="match status" value="1"/>
</dbReference>
<gene>
    <name evidence="4" type="ORF">Pr1d_51040</name>
</gene>
<dbReference type="OrthoDB" id="9801773at2"/>
<dbReference type="NCBIfam" id="TIGR01777">
    <property type="entry name" value="yfcH"/>
    <property type="match status" value="1"/>
</dbReference>
<dbReference type="InterPro" id="IPR036291">
    <property type="entry name" value="NAD(P)-bd_dom_sf"/>
</dbReference>
<dbReference type="Proteomes" id="UP000323917">
    <property type="component" value="Chromosome"/>
</dbReference>
<evidence type="ECO:0000259" key="3">
    <source>
        <dbReference type="Pfam" id="PF08338"/>
    </source>
</evidence>
<dbReference type="CDD" id="cd05242">
    <property type="entry name" value="SDR_a8"/>
    <property type="match status" value="1"/>
</dbReference>
<organism evidence="4 5">
    <name type="scientific">Bythopirellula goksoeyrii</name>
    <dbReference type="NCBI Taxonomy" id="1400387"/>
    <lineage>
        <taxon>Bacteria</taxon>
        <taxon>Pseudomonadati</taxon>
        <taxon>Planctomycetota</taxon>
        <taxon>Planctomycetia</taxon>
        <taxon>Pirellulales</taxon>
        <taxon>Lacipirellulaceae</taxon>
        <taxon>Bythopirellula</taxon>
    </lineage>
</organism>
<dbReference type="KEGG" id="bgok:Pr1d_51040"/>
<dbReference type="PANTHER" id="PTHR11092">
    <property type="entry name" value="SUGAR NUCLEOTIDE EPIMERASE RELATED"/>
    <property type="match status" value="1"/>
</dbReference>
<dbReference type="PANTHER" id="PTHR11092:SF0">
    <property type="entry name" value="EPIMERASE FAMILY PROTEIN SDR39U1"/>
    <property type="match status" value="1"/>
</dbReference>
<dbReference type="SUPFAM" id="SSF51735">
    <property type="entry name" value="NAD(P)-binding Rossmann-fold domains"/>
    <property type="match status" value="1"/>
</dbReference>
<dbReference type="RefSeq" id="WP_148075942.1">
    <property type="nucleotide sequence ID" value="NZ_CP042913.1"/>
</dbReference>
<reference evidence="4 5" key="1">
    <citation type="submission" date="2019-08" db="EMBL/GenBank/DDBJ databases">
        <title>Deep-cultivation of Planctomycetes and their phenomic and genomic characterization uncovers novel biology.</title>
        <authorList>
            <person name="Wiegand S."/>
            <person name="Jogler M."/>
            <person name="Boedeker C."/>
            <person name="Pinto D."/>
            <person name="Vollmers J."/>
            <person name="Rivas-Marin E."/>
            <person name="Kohn T."/>
            <person name="Peeters S.H."/>
            <person name="Heuer A."/>
            <person name="Rast P."/>
            <person name="Oberbeckmann S."/>
            <person name="Bunk B."/>
            <person name="Jeske O."/>
            <person name="Meyerdierks A."/>
            <person name="Storesund J.E."/>
            <person name="Kallscheuer N."/>
            <person name="Luecker S."/>
            <person name="Lage O.M."/>
            <person name="Pohl T."/>
            <person name="Merkel B.J."/>
            <person name="Hornburger P."/>
            <person name="Mueller R.-W."/>
            <person name="Bruemmer F."/>
            <person name="Labrenz M."/>
            <person name="Spormann A.M."/>
            <person name="Op den Camp H."/>
            <person name="Overmann J."/>
            <person name="Amann R."/>
            <person name="Jetten M.S.M."/>
            <person name="Mascher T."/>
            <person name="Medema M.H."/>
            <person name="Devos D.P."/>
            <person name="Kaster A.-K."/>
            <person name="Ovreas L."/>
            <person name="Rohde M."/>
            <person name="Galperin M.Y."/>
            <person name="Jogler C."/>
        </authorList>
    </citation>
    <scope>NUCLEOTIDE SEQUENCE [LARGE SCALE GENOMIC DNA]</scope>
    <source>
        <strain evidence="4 5">Pr1d</strain>
    </source>
</reference>
<dbReference type="AlphaFoldDB" id="A0A5B9QFC7"/>
<evidence type="ECO:0000256" key="1">
    <source>
        <dbReference type="ARBA" id="ARBA00009353"/>
    </source>
</evidence>
<proteinExistence type="inferred from homology"/>
<dbReference type="Gene3D" id="3.40.50.720">
    <property type="entry name" value="NAD(P)-binding Rossmann-like Domain"/>
    <property type="match status" value="1"/>
</dbReference>
<dbReference type="EMBL" id="CP042913">
    <property type="protein sequence ID" value="QEG37757.1"/>
    <property type="molecule type" value="Genomic_DNA"/>
</dbReference>
<evidence type="ECO:0000313" key="5">
    <source>
        <dbReference type="Proteomes" id="UP000323917"/>
    </source>
</evidence>
<feature type="domain" description="DUF1731" evidence="3">
    <location>
        <begin position="253"/>
        <end position="300"/>
    </location>
</feature>
<dbReference type="InterPro" id="IPR001509">
    <property type="entry name" value="Epimerase_deHydtase"/>
</dbReference>
<dbReference type="InterPro" id="IPR013549">
    <property type="entry name" value="DUF1731"/>
</dbReference>
<name>A0A5B9QFC7_9BACT</name>
<feature type="domain" description="NAD-dependent epimerase/dehydratase" evidence="2">
    <location>
        <begin position="7"/>
        <end position="217"/>
    </location>
</feature>
<evidence type="ECO:0000313" key="4">
    <source>
        <dbReference type="EMBL" id="QEG37757.1"/>
    </source>
</evidence>
<sequence length="302" mass="32581">MSESQTILITGASGLIGSALTKALEADGHKVLRAVRENVQNPQEEIHWSPVLEEIDQQKLEGIDSIVHLAGANIAGKRWTESYKKQILESRTKGTSLISEAIAKMQRKPRAFVCASAIGYYGDRGTTELDETSSPGGDFLAEVCLQWERASLPAQEAGIRTVNTRIGVVLSPNGGALKTMLLPFKMGVGGVIGDGKQSMSWIALDDVVGAMQFALAHDTLSGPVNLVSPEWVTNREFTKTLGKVLGRPTVLPMPAFAAKLAFGEMAEALLLSSTRVIPQRLVAEGFAFQYPQLKTALEHLLK</sequence>
<dbReference type="InterPro" id="IPR010099">
    <property type="entry name" value="SDR39U1"/>
</dbReference>